<proteinExistence type="predicted"/>
<feature type="transmembrane region" description="Helical" evidence="1">
    <location>
        <begin position="280"/>
        <end position="301"/>
    </location>
</feature>
<reference evidence="2 3" key="1">
    <citation type="submission" date="2019-11" db="EMBL/GenBank/DDBJ databases">
        <title>Draft genome sequence of Blautia luti DSM 14534T, isolated from human stool.</title>
        <authorList>
            <person name="Ortiz R."/>
            <person name="Melis-Arcos F."/>
            <person name="Covarrubias P."/>
            <person name="Cardenas J.P."/>
            <person name="Perez-Donoso J."/>
            <person name="Almonacid D."/>
        </authorList>
    </citation>
    <scope>NUCLEOTIDE SEQUENCE [LARGE SCALE GENOMIC DNA]</scope>
    <source>
        <strain evidence="2 3">DSM 14534</strain>
    </source>
</reference>
<dbReference type="EMBL" id="WMBC01000001">
    <property type="protein sequence ID" value="MTD59894.1"/>
    <property type="molecule type" value="Genomic_DNA"/>
</dbReference>
<dbReference type="Proteomes" id="UP000437824">
    <property type="component" value="Unassembled WGS sequence"/>
</dbReference>
<sequence>MRMQLYKMELYKIFHRKIFWIGILAILGLMFVYFWFAEVGDERCVIDGRSYSGYEAVQMNKKITEEYAGTVTDEKINQIVDKYGLPSELNENMPGWKNGNYLNDFVTRFFTNGSWENGVKPTERYRLKDTDLWKAYKEYNENIDSKSEKNDKKQMKNEILSMWKLKPTLEYTTGWKVFGELLQFGLILGSIMIICVISGIFAEESQTKMLPLIFTTVEGKRKDTSAKVLASFTITVLLYAGITGSAWGLCKIVYDLKGGYNLTGVVISGSMWKTVDKVPFFSYLSVLLILGMLAFLSLNAITLCTSAYQDSMFGAVVATAICWAIPLLVRIFFGGFVWILVDSMPMFLIMQVNLNDIYSIWYVVAVIAVGVLAVSLTKGILHYKVK</sequence>
<organism evidence="2 3">
    <name type="scientific">Blautia luti DSM 14534 = JCM 17040</name>
    <dbReference type="NCBI Taxonomy" id="649762"/>
    <lineage>
        <taxon>Bacteria</taxon>
        <taxon>Bacillati</taxon>
        <taxon>Bacillota</taxon>
        <taxon>Clostridia</taxon>
        <taxon>Lachnospirales</taxon>
        <taxon>Lachnospiraceae</taxon>
        <taxon>Blautia</taxon>
    </lineage>
</organism>
<feature type="transmembrane region" description="Helical" evidence="1">
    <location>
        <begin position="360"/>
        <end position="381"/>
    </location>
</feature>
<dbReference type="AlphaFoldDB" id="A0A844GIJ6"/>
<keyword evidence="1" id="KW-0472">Membrane</keyword>
<evidence type="ECO:0000256" key="1">
    <source>
        <dbReference type="SAM" id="Phobius"/>
    </source>
</evidence>
<protein>
    <submittedName>
        <fullName evidence="2">ABC transporter permease</fullName>
    </submittedName>
</protein>
<keyword evidence="1" id="KW-1133">Transmembrane helix</keyword>
<dbReference type="RefSeq" id="WP_154779519.1">
    <property type="nucleotide sequence ID" value="NZ_WMBC01000001.1"/>
</dbReference>
<evidence type="ECO:0000313" key="3">
    <source>
        <dbReference type="Proteomes" id="UP000437824"/>
    </source>
</evidence>
<comment type="caution">
    <text evidence="2">The sequence shown here is derived from an EMBL/GenBank/DDBJ whole genome shotgun (WGS) entry which is preliminary data.</text>
</comment>
<keyword evidence="1" id="KW-0812">Transmembrane</keyword>
<evidence type="ECO:0000313" key="2">
    <source>
        <dbReference type="EMBL" id="MTD59894.1"/>
    </source>
</evidence>
<feature type="transmembrane region" description="Helical" evidence="1">
    <location>
        <begin position="313"/>
        <end position="340"/>
    </location>
</feature>
<feature type="transmembrane region" description="Helical" evidence="1">
    <location>
        <begin position="228"/>
        <end position="249"/>
    </location>
</feature>
<feature type="transmembrane region" description="Helical" evidence="1">
    <location>
        <begin position="181"/>
        <end position="202"/>
    </location>
</feature>
<feature type="transmembrane region" description="Helical" evidence="1">
    <location>
        <begin position="18"/>
        <end position="36"/>
    </location>
</feature>
<name>A0A844GIJ6_9FIRM</name>
<accession>A0A844GIJ6</accession>
<gene>
    <name evidence="2" type="ORF">GKZ57_01095</name>
</gene>